<gene>
    <name evidence="1" type="ORF">ESZ36_01465</name>
</gene>
<sequence length="453" mass="52430">MKNSEILDRFFKLEKKYNLFESNTNGGIKWWDIVRYDVYIQILYLTVRKPAPKLTRIKNNRFNVFTLLYQDIKYLLKMRNRRVRNFFYTYPRGVDENGFSVDLISQDCLSIIKSQSFVVDGLQTGSTKECSYNNTALLIFKKLFKLTAKKNILNADINLILKNEFKIDFDFDKKINELLGNYNADRLYYNKLLHFYKPEIVFFLATGGEKGLIASAKHLDIKTAELQHGQTNRYHMYYSYPEGVVYNKNLTIPDTFLSFSEHWHTINYPVKNKISIGNSLFKNMNMNDTPRSGQSLLVISNGTFAPDLIPLIKSLATKLPDIPVVFKLHPQQKGHEREEAKQVFLGLPNVEIICTEKTTPELLNEASAVIAIQSTVVYEALQLGVKVFLYAKQDFESHDDIFINPNVYVIDEAKDIVDNVTRPFVKTDQGVFFKGFNKQKFIDFLNDSHSSSN</sequence>
<evidence type="ECO:0000313" key="2">
    <source>
        <dbReference type="Proteomes" id="UP000321822"/>
    </source>
</evidence>
<evidence type="ECO:0008006" key="3">
    <source>
        <dbReference type="Google" id="ProtNLM"/>
    </source>
</evidence>
<protein>
    <recommendedName>
        <fullName evidence="3">UDP-N-acetylglucosamine 2-epimerase domain-containing protein</fullName>
    </recommendedName>
</protein>
<dbReference type="EMBL" id="VOLT01000001">
    <property type="protein sequence ID" value="TWX71927.1"/>
    <property type="molecule type" value="Genomic_DNA"/>
</dbReference>
<dbReference type="Gene3D" id="3.40.50.12580">
    <property type="match status" value="1"/>
</dbReference>
<dbReference type="SUPFAM" id="SSF53756">
    <property type="entry name" value="UDP-Glycosyltransferase/glycogen phosphorylase"/>
    <property type="match status" value="1"/>
</dbReference>
<keyword evidence="2" id="KW-1185">Reference proteome</keyword>
<organism evidence="1 2">
    <name type="scientific">Colwellia demingiae</name>
    <dbReference type="NCBI Taxonomy" id="89401"/>
    <lineage>
        <taxon>Bacteria</taxon>
        <taxon>Pseudomonadati</taxon>
        <taxon>Pseudomonadota</taxon>
        <taxon>Gammaproteobacteria</taxon>
        <taxon>Alteromonadales</taxon>
        <taxon>Colwelliaceae</taxon>
        <taxon>Colwellia</taxon>
    </lineage>
</organism>
<name>A0A5C6QSZ6_9GAMM</name>
<evidence type="ECO:0000313" key="1">
    <source>
        <dbReference type="EMBL" id="TWX71927.1"/>
    </source>
</evidence>
<reference evidence="1 2" key="1">
    <citation type="submission" date="2019-07" db="EMBL/GenBank/DDBJ databases">
        <title>Genomes of sea-ice associated Colwellia species.</title>
        <authorList>
            <person name="Bowman J.P."/>
        </authorList>
    </citation>
    <scope>NUCLEOTIDE SEQUENCE [LARGE SCALE GENOMIC DNA]</scope>
    <source>
        <strain evidence="1 2">ACAM 459</strain>
    </source>
</reference>
<dbReference type="AlphaFoldDB" id="A0A5C6QSZ6"/>
<proteinExistence type="predicted"/>
<dbReference type="OrthoDB" id="8704783at2"/>
<dbReference type="Proteomes" id="UP000321822">
    <property type="component" value="Unassembled WGS sequence"/>
</dbReference>
<comment type="caution">
    <text evidence="1">The sequence shown here is derived from an EMBL/GenBank/DDBJ whole genome shotgun (WGS) entry which is preliminary data.</text>
</comment>
<accession>A0A5C6QSZ6</accession>
<dbReference type="InterPro" id="IPR043148">
    <property type="entry name" value="TagF_C"/>
</dbReference>
<dbReference type="RefSeq" id="WP_146782528.1">
    <property type="nucleotide sequence ID" value="NZ_VOLT01000001.1"/>
</dbReference>